<keyword evidence="2" id="KW-1133">Transmembrane helix</keyword>
<feature type="transmembrane region" description="Helical" evidence="2">
    <location>
        <begin position="192"/>
        <end position="219"/>
    </location>
</feature>
<feature type="transmembrane region" description="Helical" evidence="2">
    <location>
        <begin position="61"/>
        <end position="88"/>
    </location>
</feature>
<evidence type="ECO:0000313" key="4">
    <source>
        <dbReference type="Proteomes" id="UP000824151"/>
    </source>
</evidence>
<organism evidence="3 4">
    <name type="scientific">Candidatus Nesterenkonia stercoripullorum</name>
    <dbReference type="NCBI Taxonomy" id="2838701"/>
    <lineage>
        <taxon>Bacteria</taxon>
        <taxon>Bacillati</taxon>
        <taxon>Actinomycetota</taxon>
        <taxon>Actinomycetes</taxon>
        <taxon>Micrococcales</taxon>
        <taxon>Micrococcaceae</taxon>
        <taxon>Nesterenkonia</taxon>
    </lineage>
</organism>
<reference evidence="3" key="2">
    <citation type="submission" date="2021-04" db="EMBL/GenBank/DDBJ databases">
        <authorList>
            <person name="Gilroy R."/>
        </authorList>
    </citation>
    <scope>NUCLEOTIDE SEQUENCE</scope>
    <source>
        <strain evidence="3">ChiHejej3B27-3195</strain>
    </source>
</reference>
<dbReference type="PANTHER" id="PTHR40761">
    <property type="entry name" value="CONSERVED INTEGRAL MEMBRANE ALANINE VALINE AND LEUCINE RICH PROTEIN-RELATED"/>
    <property type="match status" value="1"/>
</dbReference>
<keyword evidence="2" id="KW-0812">Transmembrane</keyword>
<name>A0A9D1UUI7_9MICC</name>
<feature type="transmembrane region" description="Helical" evidence="2">
    <location>
        <begin position="100"/>
        <end position="117"/>
    </location>
</feature>
<feature type="transmembrane region" description="Helical" evidence="2">
    <location>
        <begin position="231"/>
        <end position="252"/>
    </location>
</feature>
<dbReference type="Proteomes" id="UP000824151">
    <property type="component" value="Unassembled WGS sequence"/>
</dbReference>
<feature type="compositionally biased region" description="Low complexity" evidence="1">
    <location>
        <begin position="299"/>
        <end position="350"/>
    </location>
</feature>
<dbReference type="AlphaFoldDB" id="A0A9D1UUI7"/>
<dbReference type="EMBL" id="DXGD01000399">
    <property type="protein sequence ID" value="HIX00629.1"/>
    <property type="molecule type" value="Genomic_DNA"/>
</dbReference>
<evidence type="ECO:0000256" key="2">
    <source>
        <dbReference type="SAM" id="Phobius"/>
    </source>
</evidence>
<evidence type="ECO:0000256" key="1">
    <source>
        <dbReference type="SAM" id="MobiDB-lite"/>
    </source>
</evidence>
<protein>
    <submittedName>
        <fullName evidence="3">Uncharacterized protein</fullName>
    </submittedName>
</protein>
<feature type="region of interest" description="Disordered" evidence="1">
    <location>
        <begin position="298"/>
        <end position="358"/>
    </location>
</feature>
<reference evidence="3" key="1">
    <citation type="journal article" date="2021" name="PeerJ">
        <title>Extensive microbial diversity within the chicken gut microbiome revealed by metagenomics and culture.</title>
        <authorList>
            <person name="Gilroy R."/>
            <person name="Ravi A."/>
            <person name="Getino M."/>
            <person name="Pursley I."/>
            <person name="Horton D.L."/>
            <person name="Alikhan N.F."/>
            <person name="Baker D."/>
            <person name="Gharbi K."/>
            <person name="Hall N."/>
            <person name="Watson M."/>
            <person name="Adriaenssens E.M."/>
            <person name="Foster-Nyarko E."/>
            <person name="Jarju S."/>
            <person name="Secka A."/>
            <person name="Antonio M."/>
            <person name="Oren A."/>
            <person name="Chaudhuri R.R."/>
            <person name="La Ragione R."/>
            <person name="Hildebrand F."/>
            <person name="Pallen M.J."/>
        </authorList>
    </citation>
    <scope>NUCLEOTIDE SEQUENCE</scope>
    <source>
        <strain evidence="3">ChiHejej3B27-3195</strain>
    </source>
</reference>
<feature type="transmembrane region" description="Helical" evidence="2">
    <location>
        <begin position="132"/>
        <end position="152"/>
    </location>
</feature>
<evidence type="ECO:0000313" key="3">
    <source>
        <dbReference type="EMBL" id="HIX00629.1"/>
    </source>
</evidence>
<sequence>MTGFVIGLLVAFAGALLLAGGSELQSRAVFAAAGAWSAFVRNPRWILGLALLGTAVTTNFVALALAPIAAVQSMSIVALAASTAFSAATGRIVVTHQVKLSIVACLVGILGFIWVISQHPARADTADIDRQLIIVMMIQAGMAIACLVVARIGGPRDGTTPRIAALIAASMQFGTITGVFKVLVGLTLRDGVAAVITSPMGVLALLGLAAGAAIAGAQFQFAHKVLPAPTVVAGLTITETLTAAAIGILVLGESALTPVGAALLLLSGSIAVGGVLGLRGLRRTEAAEIGGAGVPSVFLTPTDTGPAADTTTTEAPLETTPPETTQSEATQPETPQAKTTQAKHTQTGTTDHARRILQ</sequence>
<feature type="transmembrane region" description="Helical" evidence="2">
    <location>
        <begin position="258"/>
        <end position="278"/>
    </location>
</feature>
<comment type="caution">
    <text evidence="3">The sequence shown here is derived from an EMBL/GenBank/DDBJ whole genome shotgun (WGS) entry which is preliminary data.</text>
</comment>
<dbReference type="PANTHER" id="PTHR40761:SF1">
    <property type="entry name" value="CONSERVED INTEGRAL MEMBRANE ALANINE VALINE AND LEUCINE RICH PROTEIN-RELATED"/>
    <property type="match status" value="1"/>
</dbReference>
<keyword evidence="2" id="KW-0472">Membrane</keyword>
<gene>
    <name evidence="3" type="ORF">H9871_10865</name>
</gene>
<accession>A0A9D1UUI7</accession>
<feature type="transmembrane region" description="Helical" evidence="2">
    <location>
        <begin position="164"/>
        <end position="186"/>
    </location>
</feature>
<proteinExistence type="predicted"/>